<keyword evidence="3 7" id="KW-0812">Transmembrane</keyword>
<feature type="transmembrane region" description="Helical" evidence="7">
    <location>
        <begin position="280"/>
        <end position="300"/>
    </location>
</feature>
<organism evidence="9 10">
    <name type="scientific">Porphyridium purpureum</name>
    <name type="common">Red alga</name>
    <name type="synonym">Porphyridium cruentum</name>
    <dbReference type="NCBI Taxonomy" id="35688"/>
    <lineage>
        <taxon>Eukaryota</taxon>
        <taxon>Rhodophyta</taxon>
        <taxon>Bangiophyceae</taxon>
        <taxon>Porphyridiales</taxon>
        <taxon>Porphyridiaceae</taxon>
        <taxon>Porphyridium</taxon>
    </lineage>
</organism>
<evidence type="ECO:0000256" key="6">
    <source>
        <dbReference type="SAM" id="MobiDB-lite"/>
    </source>
</evidence>
<feature type="region of interest" description="Disordered" evidence="6">
    <location>
        <begin position="142"/>
        <end position="175"/>
    </location>
</feature>
<dbReference type="InterPro" id="IPR003416">
    <property type="entry name" value="MgtC/SapB/SrpB/YhiD_fam"/>
</dbReference>
<name>A0A5J4YVB7_PORPP</name>
<dbReference type="EMBL" id="VRMN01000003">
    <property type="protein sequence ID" value="KAA8495306.1"/>
    <property type="molecule type" value="Genomic_DNA"/>
</dbReference>
<feature type="compositionally biased region" description="Basic and acidic residues" evidence="6">
    <location>
        <begin position="144"/>
        <end position="153"/>
    </location>
</feature>
<evidence type="ECO:0000256" key="7">
    <source>
        <dbReference type="SAM" id="Phobius"/>
    </source>
</evidence>
<dbReference type="InterPro" id="IPR049177">
    <property type="entry name" value="MgtC_SapB_SrpB_YhiD_N"/>
</dbReference>
<keyword evidence="10" id="KW-1185">Reference proteome</keyword>
<feature type="transmembrane region" description="Helical" evidence="7">
    <location>
        <begin position="225"/>
        <end position="243"/>
    </location>
</feature>
<sequence length="376" mass="39969">MALRTAAFVSAVASGKIVADGIGRVPIYIQYAHCPHSRTRKVLALSMSIIPQSSRPHRAALMARLRRAFLGIVLATLGASAGLFVPSRLQVPDFSRVLLLVRHNPAPAPLRQCAAGTKVSSGSKFLRLFVRDASAASKEQQQYLHEHGTHECDSGGSFRRNVGGSASPPQGVAMNKRSRDAELSFPIPLSGKQQLIVLWRLFLSMVSGAAIGWERRTARATAGVRTLTLVSLGSAIFTLTTMMTPSGDAARTAAQVSAGVGFIGAGCIRSGGDQAYKVKRGLTTAASIWLAAAVGVAQAFGLWKLGLLGAFLTIATLRLGAVTLVLDEKGKGPNERLPLWTPIRLKPRKVQNIPGSSDPDQQLSDTEDKDISNAFD</sequence>
<evidence type="ECO:0000256" key="2">
    <source>
        <dbReference type="ARBA" id="ARBA00022475"/>
    </source>
</evidence>
<dbReference type="Proteomes" id="UP000324585">
    <property type="component" value="Unassembled WGS sequence"/>
</dbReference>
<evidence type="ECO:0000256" key="5">
    <source>
        <dbReference type="ARBA" id="ARBA00023136"/>
    </source>
</evidence>
<comment type="caution">
    <text evidence="9">The sequence shown here is derived from an EMBL/GenBank/DDBJ whole genome shotgun (WGS) entry which is preliminary data.</text>
</comment>
<evidence type="ECO:0000313" key="9">
    <source>
        <dbReference type="EMBL" id="KAA8495306.1"/>
    </source>
</evidence>
<dbReference type="Pfam" id="PF02308">
    <property type="entry name" value="MgtC"/>
    <property type="match status" value="1"/>
</dbReference>
<feature type="domain" description="MgtC/SapB/SrpB/YhiD N-terminal" evidence="8">
    <location>
        <begin position="201"/>
        <end position="319"/>
    </location>
</feature>
<accession>A0A5J4YVB7</accession>
<feature type="compositionally biased region" description="Polar residues" evidence="6">
    <location>
        <begin position="353"/>
        <end position="364"/>
    </location>
</feature>
<dbReference type="OrthoDB" id="4986at2759"/>
<comment type="subcellular location">
    <subcellularLocation>
        <location evidence="1">Cell membrane</location>
        <topology evidence="1">Multi-pass membrane protein</topology>
    </subcellularLocation>
</comment>
<evidence type="ECO:0000256" key="1">
    <source>
        <dbReference type="ARBA" id="ARBA00004651"/>
    </source>
</evidence>
<evidence type="ECO:0000256" key="4">
    <source>
        <dbReference type="ARBA" id="ARBA00022989"/>
    </source>
</evidence>
<feature type="transmembrane region" description="Helical" evidence="7">
    <location>
        <begin position="306"/>
        <end position="326"/>
    </location>
</feature>
<evidence type="ECO:0000256" key="3">
    <source>
        <dbReference type="ARBA" id="ARBA00022692"/>
    </source>
</evidence>
<evidence type="ECO:0000313" key="10">
    <source>
        <dbReference type="Proteomes" id="UP000324585"/>
    </source>
</evidence>
<evidence type="ECO:0000259" key="8">
    <source>
        <dbReference type="Pfam" id="PF02308"/>
    </source>
</evidence>
<dbReference type="AlphaFoldDB" id="A0A5J4YVB7"/>
<gene>
    <name evidence="9" type="ORF">FVE85_1461</name>
</gene>
<feature type="transmembrane region" description="Helical" evidence="7">
    <location>
        <begin position="249"/>
        <end position="268"/>
    </location>
</feature>
<keyword evidence="4 7" id="KW-1133">Transmembrane helix</keyword>
<dbReference type="PANTHER" id="PTHR33778:SF1">
    <property type="entry name" value="MAGNESIUM TRANSPORTER YHID-RELATED"/>
    <property type="match status" value="1"/>
</dbReference>
<dbReference type="PRINTS" id="PR01837">
    <property type="entry name" value="MGTCSAPBPROT"/>
</dbReference>
<dbReference type="GO" id="GO:0005886">
    <property type="term" value="C:plasma membrane"/>
    <property type="evidence" value="ECO:0007669"/>
    <property type="project" value="UniProtKB-SubCell"/>
</dbReference>
<protein>
    <submittedName>
        <fullName evidence="9">Protein SrpB</fullName>
    </submittedName>
</protein>
<dbReference type="PANTHER" id="PTHR33778">
    <property type="entry name" value="PROTEIN MGTC"/>
    <property type="match status" value="1"/>
</dbReference>
<feature type="region of interest" description="Disordered" evidence="6">
    <location>
        <begin position="348"/>
        <end position="376"/>
    </location>
</feature>
<keyword evidence="2" id="KW-1003">Cell membrane</keyword>
<keyword evidence="5 7" id="KW-0472">Membrane</keyword>
<feature type="transmembrane region" description="Helical" evidence="7">
    <location>
        <begin position="195"/>
        <end position="213"/>
    </location>
</feature>
<reference evidence="10" key="1">
    <citation type="journal article" date="2019" name="Nat. Commun.">
        <title>Expansion of phycobilisome linker gene families in mesophilic red algae.</title>
        <authorList>
            <person name="Lee J."/>
            <person name="Kim D."/>
            <person name="Bhattacharya D."/>
            <person name="Yoon H.S."/>
        </authorList>
    </citation>
    <scope>NUCLEOTIDE SEQUENCE [LARGE SCALE GENOMIC DNA]</scope>
    <source>
        <strain evidence="10">CCMP 1328</strain>
    </source>
</reference>
<proteinExistence type="predicted"/>
<feature type="transmembrane region" description="Helical" evidence="7">
    <location>
        <begin position="68"/>
        <end position="85"/>
    </location>
</feature>